<reference evidence="2" key="2">
    <citation type="submission" date="2023-06" db="EMBL/GenBank/DDBJ databases">
        <authorList>
            <consortium name="Lawrence Berkeley National Laboratory"/>
            <person name="Mondo S.J."/>
            <person name="Hensen N."/>
            <person name="Bonometti L."/>
            <person name="Westerberg I."/>
            <person name="Brannstrom I.O."/>
            <person name="Guillou S."/>
            <person name="Cros-Aarteil S."/>
            <person name="Calhoun S."/>
            <person name="Haridas S."/>
            <person name="Kuo A."/>
            <person name="Pangilinan J."/>
            <person name="Riley R."/>
            <person name="Labutti K."/>
            <person name="Andreopoulos B."/>
            <person name="Lipzen A."/>
            <person name="Chen C."/>
            <person name="Yanf M."/>
            <person name="Daum C."/>
            <person name="Ng V."/>
            <person name="Clum A."/>
            <person name="Steindorff A."/>
            <person name="Ohm R."/>
            <person name="Martin F."/>
            <person name="Silar P."/>
            <person name="Natvig D."/>
            <person name="Lalanne C."/>
            <person name="Gautier V."/>
            <person name="Ament-Velasquez S.L."/>
            <person name="Kruys A."/>
            <person name="Hutchinson M.I."/>
            <person name="Powell A.J."/>
            <person name="Barry K."/>
            <person name="Miller A.N."/>
            <person name="Grigoriev I.V."/>
            <person name="Debuchy R."/>
            <person name="Gladieux P."/>
            <person name="Thoren M.H."/>
            <person name="Johannesson H."/>
        </authorList>
    </citation>
    <scope>NUCLEOTIDE SEQUENCE</scope>
    <source>
        <strain evidence="2">CBS 626.80</strain>
    </source>
</reference>
<evidence type="ECO:0000313" key="2">
    <source>
        <dbReference type="EMBL" id="KAK3956465.1"/>
    </source>
</evidence>
<proteinExistence type="predicted"/>
<sequence length="201" mass="22876">MPQERCSGFQRFPLANGETLTCLQRLVNFARYFPQTSCVSATLHKLEGQWKCPNTWISSQKGKSRRENDPGSQIPNVPPHSHSCPGRLTSQWHASTGVLHRDAPRARRYGPPFHAPVWLVAHLLSGSSGKNRGKGKRSCQANKQKPRHHFFPDRVKGPRRGVGTEDRGGDDLPAIRQLPRRTPRPRALVRMERLWRLGWGW</sequence>
<comment type="caution">
    <text evidence="2">The sequence shown here is derived from an EMBL/GenBank/DDBJ whole genome shotgun (WGS) entry which is preliminary data.</text>
</comment>
<feature type="compositionally biased region" description="Basic and acidic residues" evidence="1">
    <location>
        <begin position="150"/>
        <end position="170"/>
    </location>
</feature>
<dbReference type="Proteomes" id="UP001303222">
    <property type="component" value="Unassembled WGS sequence"/>
</dbReference>
<name>A0AAN6SJZ7_9PEZI</name>
<feature type="region of interest" description="Disordered" evidence="1">
    <location>
        <begin position="126"/>
        <end position="177"/>
    </location>
</feature>
<organism evidence="2 3">
    <name type="scientific">Pseudoneurospora amorphoporcata</name>
    <dbReference type="NCBI Taxonomy" id="241081"/>
    <lineage>
        <taxon>Eukaryota</taxon>
        <taxon>Fungi</taxon>
        <taxon>Dikarya</taxon>
        <taxon>Ascomycota</taxon>
        <taxon>Pezizomycotina</taxon>
        <taxon>Sordariomycetes</taxon>
        <taxon>Sordariomycetidae</taxon>
        <taxon>Sordariales</taxon>
        <taxon>Sordariaceae</taxon>
        <taxon>Pseudoneurospora</taxon>
    </lineage>
</organism>
<accession>A0AAN6SJZ7</accession>
<dbReference type="EMBL" id="MU859065">
    <property type="protein sequence ID" value="KAK3956465.1"/>
    <property type="molecule type" value="Genomic_DNA"/>
</dbReference>
<keyword evidence="3" id="KW-1185">Reference proteome</keyword>
<dbReference type="AlphaFoldDB" id="A0AAN6SJZ7"/>
<reference evidence="2" key="1">
    <citation type="journal article" date="2023" name="Mol. Phylogenet. Evol.">
        <title>Genome-scale phylogeny and comparative genomics of the fungal order Sordariales.</title>
        <authorList>
            <person name="Hensen N."/>
            <person name="Bonometti L."/>
            <person name="Westerberg I."/>
            <person name="Brannstrom I.O."/>
            <person name="Guillou S."/>
            <person name="Cros-Aarteil S."/>
            <person name="Calhoun S."/>
            <person name="Haridas S."/>
            <person name="Kuo A."/>
            <person name="Mondo S."/>
            <person name="Pangilinan J."/>
            <person name="Riley R."/>
            <person name="LaButti K."/>
            <person name="Andreopoulos B."/>
            <person name="Lipzen A."/>
            <person name="Chen C."/>
            <person name="Yan M."/>
            <person name="Daum C."/>
            <person name="Ng V."/>
            <person name="Clum A."/>
            <person name="Steindorff A."/>
            <person name="Ohm R.A."/>
            <person name="Martin F."/>
            <person name="Silar P."/>
            <person name="Natvig D.O."/>
            <person name="Lalanne C."/>
            <person name="Gautier V."/>
            <person name="Ament-Velasquez S.L."/>
            <person name="Kruys A."/>
            <person name="Hutchinson M.I."/>
            <person name="Powell A.J."/>
            <person name="Barry K."/>
            <person name="Miller A.N."/>
            <person name="Grigoriev I.V."/>
            <person name="Debuchy R."/>
            <person name="Gladieux P."/>
            <person name="Hiltunen Thoren M."/>
            <person name="Johannesson H."/>
        </authorList>
    </citation>
    <scope>NUCLEOTIDE SEQUENCE</scope>
    <source>
        <strain evidence="2">CBS 626.80</strain>
    </source>
</reference>
<evidence type="ECO:0000256" key="1">
    <source>
        <dbReference type="SAM" id="MobiDB-lite"/>
    </source>
</evidence>
<feature type="region of interest" description="Disordered" evidence="1">
    <location>
        <begin position="57"/>
        <end position="89"/>
    </location>
</feature>
<protein>
    <submittedName>
        <fullName evidence="2">Uncharacterized protein</fullName>
    </submittedName>
</protein>
<evidence type="ECO:0000313" key="3">
    <source>
        <dbReference type="Proteomes" id="UP001303222"/>
    </source>
</evidence>
<gene>
    <name evidence="2" type="ORF">QBC32DRAFT_388373</name>
</gene>